<reference evidence="1" key="2">
    <citation type="submission" date="2020-06" db="EMBL/GenBank/DDBJ databases">
        <authorList>
            <person name="Sheffer M."/>
        </authorList>
    </citation>
    <scope>NUCLEOTIDE SEQUENCE</scope>
</reference>
<keyword evidence="2" id="KW-1185">Reference proteome</keyword>
<gene>
    <name evidence="1" type="ORF">HNY73_006763</name>
</gene>
<protein>
    <submittedName>
        <fullName evidence="1">Uncharacterized protein</fullName>
    </submittedName>
</protein>
<reference evidence="1" key="1">
    <citation type="journal article" date="2020" name="bioRxiv">
        <title>Chromosome-level reference genome of the European wasp spider Argiope bruennichi: a resource for studies on range expansion and evolutionary adaptation.</title>
        <authorList>
            <person name="Sheffer M.M."/>
            <person name="Hoppe A."/>
            <person name="Krehenwinkel H."/>
            <person name="Uhl G."/>
            <person name="Kuss A.W."/>
            <person name="Jensen L."/>
            <person name="Jensen C."/>
            <person name="Gillespie R.G."/>
            <person name="Hoff K.J."/>
            <person name="Prost S."/>
        </authorList>
    </citation>
    <scope>NUCLEOTIDE SEQUENCE</scope>
</reference>
<dbReference type="AlphaFoldDB" id="A0A8T0FBW5"/>
<comment type="caution">
    <text evidence="1">The sequence shown here is derived from an EMBL/GenBank/DDBJ whole genome shotgun (WGS) entry which is preliminary data.</text>
</comment>
<dbReference type="Proteomes" id="UP000807504">
    <property type="component" value="Unassembled WGS sequence"/>
</dbReference>
<name>A0A8T0FBW5_ARGBR</name>
<evidence type="ECO:0000313" key="2">
    <source>
        <dbReference type="Proteomes" id="UP000807504"/>
    </source>
</evidence>
<sequence length="175" mass="20437">MAGGLQLKWNKTRLFRRTEHGGSSDYRWFDEIKEILHIEKDARKDRRYVAAPRQMDPSLELLYRPYIEANVTELDEEVTAPDFNDDSNSIPDYKYYTAAKHVEPEGTNTNHLSIPDLSTSDSQNITENVLMSCLEEFQKCNRELEANDIAILRQFKEQNDIFRAHTALLRKLLND</sequence>
<dbReference type="EMBL" id="JABXBU010000012">
    <property type="protein sequence ID" value="KAF8788757.1"/>
    <property type="molecule type" value="Genomic_DNA"/>
</dbReference>
<organism evidence="1 2">
    <name type="scientific">Argiope bruennichi</name>
    <name type="common">Wasp spider</name>
    <name type="synonym">Aranea bruennichi</name>
    <dbReference type="NCBI Taxonomy" id="94029"/>
    <lineage>
        <taxon>Eukaryota</taxon>
        <taxon>Metazoa</taxon>
        <taxon>Ecdysozoa</taxon>
        <taxon>Arthropoda</taxon>
        <taxon>Chelicerata</taxon>
        <taxon>Arachnida</taxon>
        <taxon>Araneae</taxon>
        <taxon>Araneomorphae</taxon>
        <taxon>Entelegynae</taxon>
        <taxon>Araneoidea</taxon>
        <taxon>Araneidae</taxon>
        <taxon>Argiope</taxon>
    </lineage>
</organism>
<accession>A0A8T0FBW5</accession>
<evidence type="ECO:0000313" key="1">
    <source>
        <dbReference type="EMBL" id="KAF8788757.1"/>
    </source>
</evidence>
<proteinExistence type="predicted"/>